<reference evidence="2 3" key="1">
    <citation type="submission" date="2012-02" db="EMBL/GenBank/DDBJ databases">
        <title>Improved High-Quality Draft sequence of Microvirga sp. WSM3557.</title>
        <authorList>
            <consortium name="US DOE Joint Genome Institute"/>
            <person name="Lucas S."/>
            <person name="Han J."/>
            <person name="Lapidus A."/>
            <person name="Cheng J.-F."/>
            <person name="Goodwin L."/>
            <person name="Pitluck S."/>
            <person name="Peters L."/>
            <person name="Zhang X."/>
            <person name="Detter J.C."/>
            <person name="Han C."/>
            <person name="Tapia R."/>
            <person name="Land M."/>
            <person name="Hauser L."/>
            <person name="Kyrpides N."/>
            <person name="Ivanova N."/>
            <person name="Pagani I."/>
            <person name="Brau L."/>
            <person name="Yates R."/>
            <person name="O'Hara G."/>
            <person name="Rui T."/>
            <person name="Howieson J."/>
            <person name="Reeve W."/>
            <person name="Woyke T."/>
        </authorList>
    </citation>
    <scope>NUCLEOTIDE SEQUENCE [LARGE SCALE GENOMIC DNA]</scope>
    <source>
        <strain evidence="2 3">WSM3557</strain>
    </source>
</reference>
<evidence type="ECO:0000313" key="2">
    <source>
        <dbReference type="EMBL" id="EIM26659.1"/>
    </source>
</evidence>
<dbReference type="Gene3D" id="2.30.31.10">
    <property type="entry name" value="Transcriptional Coactivator Pc4, Chain A"/>
    <property type="match status" value="1"/>
</dbReference>
<sequence>MEDSSIIATIGKNSLEEVRVTFNKYKGSHLLDVRTFSAFAGEDKQATKKGISLKVEKLPELIAALQTAQAEAARLGLLEGGAA</sequence>
<dbReference type="SUPFAM" id="SSF54447">
    <property type="entry name" value="ssDNA-binding transcriptional regulator domain"/>
    <property type="match status" value="1"/>
</dbReference>
<accession>I4YRR7</accession>
<dbReference type="GO" id="GO:0006355">
    <property type="term" value="P:regulation of DNA-templated transcription"/>
    <property type="evidence" value="ECO:0007669"/>
    <property type="project" value="InterPro"/>
</dbReference>
<protein>
    <submittedName>
        <fullName evidence="2">Transcriptional Coactivator p15 (PC4)</fullName>
    </submittedName>
</protein>
<organism evidence="2 3">
    <name type="scientific">Microvirga lotononidis</name>
    <dbReference type="NCBI Taxonomy" id="864069"/>
    <lineage>
        <taxon>Bacteria</taxon>
        <taxon>Pseudomonadati</taxon>
        <taxon>Pseudomonadota</taxon>
        <taxon>Alphaproteobacteria</taxon>
        <taxon>Hyphomicrobiales</taxon>
        <taxon>Methylobacteriaceae</taxon>
        <taxon>Microvirga</taxon>
    </lineage>
</organism>
<dbReference type="GO" id="GO:0003677">
    <property type="term" value="F:DNA binding"/>
    <property type="evidence" value="ECO:0007669"/>
    <property type="project" value="InterPro"/>
</dbReference>
<dbReference type="Pfam" id="PF02229">
    <property type="entry name" value="PC4"/>
    <property type="match status" value="1"/>
</dbReference>
<gene>
    <name evidence="2" type="ORF">MicloDRAFT_00032080</name>
</gene>
<proteinExistence type="predicted"/>
<dbReference type="InterPro" id="IPR009044">
    <property type="entry name" value="ssDNA-bd_transcriptional_reg"/>
</dbReference>
<name>I4YRR7_9HYPH</name>
<dbReference type="Proteomes" id="UP000003947">
    <property type="component" value="Unassembled WGS sequence"/>
</dbReference>
<dbReference type="PATRIC" id="fig|864069.3.peg.3485"/>
<evidence type="ECO:0000259" key="1">
    <source>
        <dbReference type="Pfam" id="PF02229"/>
    </source>
</evidence>
<dbReference type="InterPro" id="IPR003173">
    <property type="entry name" value="PC4_C"/>
</dbReference>
<dbReference type="HOGENOM" id="CLU_2538789_0_0_5"/>
<dbReference type="EMBL" id="JH660645">
    <property type="protein sequence ID" value="EIM26659.1"/>
    <property type="molecule type" value="Genomic_DNA"/>
</dbReference>
<keyword evidence="3" id="KW-1185">Reference proteome</keyword>
<dbReference type="AlphaFoldDB" id="I4YRR7"/>
<feature type="domain" description="Transcriptional coactivator p15 (PC4) C-terminal" evidence="1">
    <location>
        <begin position="16"/>
        <end position="63"/>
    </location>
</feature>
<evidence type="ECO:0000313" key="3">
    <source>
        <dbReference type="Proteomes" id="UP000003947"/>
    </source>
</evidence>
<dbReference type="STRING" id="864069.MicloDRAFT_00032080"/>